<keyword evidence="3" id="KW-1185">Reference proteome</keyword>
<dbReference type="AlphaFoldDB" id="A0A5N7MV75"/>
<dbReference type="Proteomes" id="UP000403266">
    <property type="component" value="Unassembled WGS sequence"/>
</dbReference>
<sequence>MNNINRRPNFTRPSAMLQQQQGEQAGFEQHLNELPQPGAANPSDAAYDRRFAYYHCFPQYKPSAADARLIEAMGHSASRELRPKTVSTRSSELRKLAHKLKETGEGLAMLDHNTLLTRARELFPADRSLITALNMLRQYRERPGEGTSRAGEGSARVPSEPAAHSPVQSFDQEELWDAADRGGPVPTSPMSPTVPWGQNLAAAIFGPTYHQLPSHQPVMNEAGPPLSAMAGETSEPIDVSDFVPKGFSHGTQVASADMRDQLWHLGLAPDLDQPKMSYIIRGERYTAELGLSNDVHLIHRPRGVQMNEAASSSVEPWAEAPEFGQFFIANPATSEQWAPMALMERLRETGFMPAPDRPTTIRLANQPYQAELGDGGFVRLTPLRRDTGGE</sequence>
<reference evidence="2 3" key="1">
    <citation type="journal article" date="2019" name="Syst. Appl. Microbiol.">
        <title>Microvirga tunisiensis sp. nov., a root nodule symbiotic bacterium isolated from Lupinus micranthus and L. luteus grown in Northern Tunisia.</title>
        <authorList>
            <person name="Msaddak A."/>
            <person name="Rejili M."/>
            <person name="Duran D."/>
            <person name="Mars M."/>
            <person name="Palacios J.M."/>
            <person name="Ruiz-Argueso T."/>
            <person name="Rey L."/>
            <person name="Imperial J."/>
        </authorList>
    </citation>
    <scope>NUCLEOTIDE SEQUENCE [LARGE SCALE GENOMIC DNA]</scope>
    <source>
        <strain evidence="2 3">Lmie10</strain>
    </source>
</reference>
<dbReference type="OrthoDB" id="8218590at2"/>
<comment type="caution">
    <text evidence="2">The sequence shown here is derived from an EMBL/GenBank/DDBJ whole genome shotgun (WGS) entry which is preliminary data.</text>
</comment>
<evidence type="ECO:0000313" key="3">
    <source>
        <dbReference type="Proteomes" id="UP000403266"/>
    </source>
</evidence>
<feature type="region of interest" description="Disordered" evidence="1">
    <location>
        <begin position="140"/>
        <end position="169"/>
    </location>
</feature>
<feature type="compositionally biased region" description="Polar residues" evidence="1">
    <location>
        <begin position="1"/>
        <end position="12"/>
    </location>
</feature>
<dbReference type="EMBL" id="VOSK01000355">
    <property type="protein sequence ID" value="MPR30369.1"/>
    <property type="molecule type" value="Genomic_DNA"/>
</dbReference>
<dbReference type="RefSeq" id="WP_152717214.1">
    <property type="nucleotide sequence ID" value="NZ_VOSK01000355.1"/>
</dbReference>
<protein>
    <submittedName>
        <fullName evidence="2">Uncharacterized protein</fullName>
    </submittedName>
</protein>
<evidence type="ECO:0000256" key="1">
    <source>
        <dbReference type="SAM" id="MobiDB-lite"/>
    </source>
</evidence>
<gene>
    <name evidence="2" type="ORF">FS320_36420</name>
</gene>
<accession>A0A5N7MV75</accession>
<name>A0A5N7MV75_9HYPH</name>
<organism evidence="2 3">
    <name type="scientific">Microvirga tunisiensis</name>
    <dbReference type="NCBI Taxonomy" id="2108360"/>
    <lineage>
        <taxon>Bacteria</taxon>
        <taxon>Pseudomonadati</taxon>
        <taxon>Pseudomonadota</taxon>
        <taxon>Alphaproteobacteria</taxon>
        <taxon>Hyphomicrobiales</taxon>
        <taxon>Methylobacteriaceae</taxon>
        <taxon>Microvirga</taxon>
    </lineage>
</organism>
<feature type="region of interest" description="Disordered" evidence="1">
    <location>
        <begin position="1"/>
        <end position="25"/>
    </location>
</feature>
<proteinExistence type="predicted"/>
<evidence type="ECO:0000313" key="2">
    <source>
        <dbReference type="EMBL" id="MPR30369.1"/>
    </source>
</evidence>